<reference evidence="6" key="2">
    <citation type="submission" date="2025-09" db="UniProtKB">
        <authorList>
            <consortium name="Ensembl"/>
        </authorList>
    </citation>
    <scope>IDENTIFICATION</scope>
</reference>
<accession>A0A8C9M1G0</accession>
<dbReference type="GO" id="GO:0006412">
    <property type="term" value="P:translation"/>
    <property type="evidence" value="ECO:0007669"/>
    <property type="project" value="InterPro"/>
</dbReference>
<feature type="coiled-coil region" evidence="5">
    <location>
        <begin position="6"/>
        <end position="33"/>
    </location>
</feature>
<dbReference type="AlphaFoldDB" id="A0A8C9M1G0"/>
<organism evidence="6 7">
    <name type="scientific">Panthera tigris altaica</name>
    <name type="common">Siberian tiger</name>
    <dbReference type="NCBI Taxonomy" id="74533"/>
    <lineage>
        <taxon>Eukaryota</taxon>
        <taxon>Metazoa</taxon>
        <taxon>Chordata</taxon>
        <taxon>Craniata</taxon>
        <taxon>Vertebrata</taxon>
        <taxon>Euteleostomi</taxon>
        <taxon>Mammalia</taxon>
        <taxon>Eutheria</taxon>
        <taxon>Laurasiatheria</taxon>
        <taxon>Carnivora</taxon>
        <taxon>Feliformia</taxon>
        <taxon>Felidae</taxon>
        <taxon>Pantherinae</taxon>
        <taxon>Panthera</taxon>
    </lineage>
</organism>
<dbReference type="GO" id="GO:0022625">
    <property type="term" value="C:cytosolic large ribosomal subunit"/>
    <property type="evidence" value="ECO:0007669"/>
    <property type="project" value="InterPro"/>
</dbReference>
<dbReference type="InterPro" id="IPR045059">
    <property type="entry name" value="Ribosomal_uL29_euk"/>
</dbReference>
<dbReference type="SUPFAM" id="SSF46561">
    <property type="entry name" value="Ribosomal protein L29 (L29p)"/>
    <property type="match status" value="1"/>
</dbReference>
<dbReference type="Ensembl" id="ENSPTIT00000003866.1">
    <property type="protein sequence ID" value="ENSPTIP00000001366.1"/>
    <property type="gene ID" value="ENSPTIG00000003503.1"/>
</dbReference>
<dbReference type="GO" id="GO:0003735">
    <property type="term" value="F:structural constituent of ribosome"/>
    <property type="evidence" value="ECO:0007669"/>
    <property type="project" value="InterPro"/>
</dbReference>
<evidence type="ECO:0000256" key="3">
    <source>
        <dbReference type="ARBA" id="ARBA00023274"/>
    </source>
</evidence>
<name>A0A8C9M1G0_PANTA</name>
<comment type="similarity">
    <text evidence="1">Belongs to the universal ribosomal protein uL29 family.</text>
</comment>
<evidence type="ECO:0000256" key="5">
    <source>
        <dbReference type="SAM" id="Coils"/>
    </source>
</evidence>
<dbReference type="GO" id="GO:0003729">
    <property type="term" value="F:mRNA binding"/>
    <property type="evidence" value="ECO:0007669"/>
    <property type="project" value="TreeGrafter"/>
</dbReference>
<dbReference type="FunFam" id="1.10.287.310:FF:000002">
    <property type="entry name" value="60S ribosomal protein L35"/>
    <property type="match status" value="1"/>
</dbReference>
<dbReference type="PANTHER" id="PTHR45722">
    <property type="entry name" value="60S RIBOSOMAL PROTEIN L35"/>
    <property type="match status" value="1"/>
</dbReference>
<proteinExistence type="inferred from homology"/>
<keyword evidence="5" id="KW-0175">Coiled coil</keyword>
<dbReference type="GeneTree" id="ENSGT00390000016384"/>
<reference evidence="6" key="1">
    <citation type="submission" date="2025-08" db="UniProtKB">
        <authorList>
            <consortium name="Ensembl"/>
        </authorList>
    </citation>
    <scope>IDENTIFICATION</scope>
</reference>
<evidence type="ECO:0000313" key="7">
    <source>
        <dbReference type="Proteomes" id="UP000675900"/>
    </source>
</evidence>
<keyword evidence="7" id="KW-1185">Reference proteome</keyword>
<sequence length="112" mass="13150">MARIKAQYLHSKKRELSKQLENLKMELSQLCVTKVTVVSKSIAHVLTVINQTQKGNLRKVYKGKKYKPLGHLPRKTYARCCQLTKHKENLKTKKQQQEEEKLFPLQEYVVKV</sequence>
<evidence type="ECO:0000313" key="6">
    <source>
        <dbReference type="Ensembl" id="ENSPTIP00000001366.1"/>
    </source>
</evidence>
<protein>
    <recommendedName>
        <fullName evidence="4">Large ribosomal subunit protein uL29</fullName>
    </recommendedName>
</protein>
<evidence type="ECO:0000256" key="4">
    <source>
        <dbReference type="ARBA" id="ARBA00035204"/>
    </source>
</evidence>
<evidence type="ECO:0000256" key="2">
    <source>
        <dbReference type="ARBA" id="ARBA00022980"/>
    </source>
</evidence>
<keyword evidence="2" id="KW-0689">Ribosomal protein</keyword>
<dbReference type="InterPro" id="IPR036049">
    <property type="entry name" value="Ribosomal_uL29_sf"/>
</dbReference>
<dbReference type="Gene3D" id="6.10.250.3450">
    <property type="match status" value="1"/>
</dbReference>
<dbReference type="GO" id="GO:0000463">
    <property type="term" value="P:maturation of LSU-rRNA from tricistronic rRNA transcript (SSU-rRNA, 5.8S rRNA, LSU-rRNA)"/>
    <property type="evidence" value="ECO:0007669"/>
    <property type="project" value="InterPro"/>
</dbReference>
<evidence type="ECO:0000256" key="1">
    <source>
        <dbReference type="ARBA" id="ARBA00009254"/>
    </source>
</evidence>
<keyword evidence="3" id="KW-0687">Ribonucleoprotein</keyword>
<dbReference type="PANTHER" id="PTHR45722:SF2">
    <property type="entry name" value="LARGE RIBOSOMAL SUBUNIT PROTEIN UL29-RELATED"/>
    <property type="match status" value="1"/>
</dbReference>
<dbReference type="Gene3D" id="1.10.287.310">
    <property type="match status" value="1"/>
</dbReference>
<dbReference type="Proteomes" id="UP000675900">
    <property type="component" value="Unassembled WGS sequence"/>
</dbReference>